<dbReference type="STRING" id="1122159.SAMN02745246_03539"/>
<dbReference type="PROSITE" id="PS50902">
    <property type="entry name" value="FLAVODOXIN_LIKE"/>
    <property type="match status" value="1"/>
</dbReference>
<dbReference type="InterPro" id="IPR001433">
    <property type="entry name" value="OxRdtase_FAD/NAD-bd"/>
</dbReference>
<feature type="transmembrane region" description="Helical" evidence="3">
    <location>
        <begin position="12"/>
        <end position="33"/>
    </location>
</feature>
<sequence length="733" mass="82726">MILSLWRYSHLVLAVSSFLFILVASLTGIILAFEPINHAVLDYSEGQKNIPVTQLIEVLKSNYDEVLSVAIDESGFVKASVLSMEGDSGDFYINPLTGKKVAEIEKQAAIFQFATSLHRSLFLKSTGRFFVGLASFLLFLISITGLVLIIKRQQGIRALFNRVIKDNFYSYYHIYLGRLLLVPILIITVTGVYLSLQRFEILPKVILSHDVDYTSIKDSPQRSLVEFPALRNVKLADLRYIEFPFSPDAEDPYKISLKNKEILVNQVTGEVISELSYPFVNMMSHYSTVLHTGRGSVIWSLVLAAACVSIVFFIYSGFKMTFMRRQGKIKNKYKASECEIVVLVGSETGSTLSFGSLFYKELLKKDKKVFLTQMDKYQKFSKMEQLVIFTSTYGAGEPPANASKFISQLQKTSLDQNFKYSVVGFGSLAYPSYCKFAFDVDEALSSCTSAQELLKLYTINNKSWEAFDQWVDQWGERLGLALDVPRDNLVTKPRKKPKKFKVMTNTKAEDSPDGTFLVALEPEKAVQFKPGDLLAIYPEKDSHERLYSIGKNLEGQLLLSIKKHEFGLCSNYLNNLNVGESLSAVRVRNPEFHLKKSQKAIMIATGTGIAPFLGMMADNHSKKDLVLYWGGKNERSYSLYKSQIETALDSGYLSTFIPAYSRISDDKIYVQDLIAKDHYIFSNALKQGTVLMICGSIIMQKEVVAALQVICENYNLNSLSFYQKRGQVKMDCY</sequence>
<dbReference type="InterPro" id="IPR029039">
    <property type="entry name" value="Flavoprotein-like_sf"/>
</dbReference>
<evidence type="ECO:0000259" key="4">
    <source>
        <dbReference type="PROSITE" id="PS50902"/>
    </source>
</evidence>
<keyword evidence="3" id="KW-0812">Transmembrane</keyword>
<keyword evidence="1" id="KW-0285">Flavoprotein</keyword>
<dbReference type="SUPFAM" id="SSF52343">
    <property type="entry name" value="Ferredoxin reductase-like, C-terminal NADP-linked domain"/>
    <property type="match status" value="1"/>
</dbReference>
<evidence type="ECO:0000256" key="1">
    <source>
        <dbReference type="ARBA" id="ARBA00022630"/>
    </source>
</evidence>
<dbReference type="Proteomes" id="UP000290608">
    <property type="component" value="Unassembled WGS sequence"/>
</dbReference>
<dbReference type="AlphaFoldDB" id="A0A4Q0PFC2"/>
<dbReference type="SUPFAM" id="SSF52218">
    <property type="entry name" value="Flavoproteins"/>
    <property type="match status" value="1"/>
</dbReference>
<dbReference type="InterPro" id="IPR008254">
    <property type="entry name" value="Flavodoxin/NO_synth"/>
</dbReference>
<keyword evidence="3" id="KW-1133">Transmembrane helix</keyword>
<protein>
    <recommendedName>
        <fullName evidence="2">NADPH--hemoprotein reductase</fullName>
        <ecNumber evidence="2">1.6.2.4</ecNumber>
    </recommendedName>
</protein>
<feature type="domain" description="Flavodoxin-like" evidence="4">
    <location>
        <begin position="340"/>
        <end position="479"/>
    </location>
</feature>
<feature type="domain" description="FAD-binding FR-type" evidence="5">
    <location>
        <begin position="495"/>
        <end position="595"/>
    </location>
</feature>
<name>A0A4Q0PFC2_9FLAO</name>
<dbReference type="GO" id="GO:0016491">
    <property type="term" value="F:oxidoreductase activity"/>
    <property type="evidence" value="ECO:0007669"/>
    <property type="project" value="InterPro"/>
</dbReference>
<dbReference type="Pfam" id="PF03929">
    <property type="entry name" value="PepSY_TM"/>
    <property type="match status" value="1"/>
</dbReference>
<feature type="transmembrane region" description="Helical" evidence="3">
    <location>
        <begin position="171"/>
        <end position="194"/>
    </location>
</feature>
<dbReference type="InterPro" id="IPR017927">
    <property type="entry name" value="FAD-bd_FR_type"/>
</dbReference>
<evidence type="ECO:0000256" key="3">
    <source>
        <dbReference type="SAM" id="Phobius"/>
    </source>
</evidence>
<accession>A0A4Q0PFC2</accession>
<comment type="caution">
    <text evidence="6">The sequence shown here is derived from an EMBL/GenBank/DDBJ whole genome shotgun (WGS) entry which is preliminary data.</text>
</comment>
<dbReference type="PROSITE" id="PS51384">
    <property type="entry name" value="FAD_FR"/>
    <property type="match status" value="1"/>
</dbReference>
<proteinExistence type="predicted"/>
<evidence type="ECO:0000313" key="6">
    <source>
        <dbReference type="EMBL" id="RXG25511.1"/>
    </source>
</evidence>
<dbReference type="Pfam" id="PF00175">
    <property type="entry name" value="NAD_binding_1"/>
    <property type="match status" value="1"/>
</dbReference>
<dbReference type="InterPro" id="IPR001094">
    <property type="entry name" value="Flavdoxin-like"/>
</dbReference>
<evidence type="ECO:0000256" key="2">
    <source>
        <dbReference type="ARBA" id="ARBA00023797"/>
    </source>
</evidence>
<reference evidence="6 7" key="1">
    <citation type="submission" date="2018-07" db="EMBL/GenBank/DDBJ databases">
        <title>Leeuwenhoekiella genomics.</title>
        <authorList>
            <person name="Tahon G."/>
            <person name="Willems A."/>
        </authorList>
    </citation>
    <scope>NUCLEOTIDE SEQUENCE [LARGE SCALE GENOMIC DNA]</scope>
    <source>
        <strain evidence="6 7">LMG 1345</strain>
    </source>
</reference>
<dbReference type="InterPro" id="IPR039261">
    <property type="entry name" value="FNR_nucleotide-bd"/>
</dbReference>
<feature type="transmembrane region" description="Helical" evidence="3">
    <location>
        <begin position="297"/>
        <end position="318"/>
    </location>
</feature>
<dbReference type="SUPFAM" id="SSF63380">
    <property type="entry name" value="Riboflavin synthase domain-like"/>
    <property type="match status" value="1"/>
</dbReference>
<dbReference type="InterPro" id="IPR017938">
    <property type="entry name" value="Riboflavin_synthase-like_b-brl"/>
</dbReference>
<organism evidence="6 7">
    <name type="scientific">Leeuwenhoekiella marinoflava</name>
    <dbReference type="NCBI Taxonomy" id="988"/>
    <lineage>
        <taxon>Bacteria</taxon>
        <taxon>Pseudomonadati</taxon>
        <taxon>Bacteroidota</taxon>
        <taxon>Flavobacteriia</taxon>
        <taxon>Flavobacteriales</taxon>
        <taxon>Flavobacteriaceae</taxon>
        <taxon>Leeuwenhoekiella</taxon>
    </lineage>
</organism>
<dbReference type="PRINTS" id="PR00369">
    <property type="entry name" value="FLAVODOXIN"/>
</dbReference>
<dbReference type="InterPro" id="IPR005625">
    <property type="entry name" value="PepSY-ass_TM"/>
</dbReference>
<dbReference type="Gene3D" id="3.40.50.80">
    <property type="entry name" value="Nucleotide-binding domain of ferredoxin-NADP reductase (FNR) module"/>
    <property type="match status" value="1"/>
</dbReference>
<dbReference type="GO" id="GO:0050660">
    <property type="term" value="F:flavin adenine dinucleotide binding"/>
    <property type="evidence" value="ECO:0007669"/>
    <property type="project" value="TreeGrafter"/>
</dbReference>
<evidence type="ECO:0000313" key="7">
    <source>
        <dbReference type="Proteomes" id="UP000290608"/>
    </source>
</evidence>
<evidence type="ECO:0000259" key="5">
    <source>
        <dbReference type="PROSITE" id="PS51384"/>
    </source>
</evidence>
<dbReference type="RefSeq" id="WP_073100520.1">
    <property type="nucleotide sequence ID" value="NZ_QOVL01000022.1"/>
</dbReference>
<feature type="transmembrane region" description="Helical" evidence="3">
    <location>
        <begin position="129"/>
        <end position="150"/>
    </location>
</feature>
<dbReference type="PANTHER" id="PTHR19384:SF17">
    <property type="entry name" value="NADPH--CYTOCHROME P450 REDUCTASE"/>
    <property type="match status" value="1"/>
</dbReference>
<dbReference type="Gene3D" id="3.40.50.360">
    <property type="match status" value="1"/>
</dbReference>
<dbReference type="PRINTS" id="PR00371">
    <property type="entry name" value="FPNCR"/>
</dbReference>
<dbReference type="InterPro" id="IPR001709">
    <property type="entry name" value="Flavoprot_Pyr_Nucl_cyt_Rdtase"/>
</dbReference>
<dbReference type="Gene3D" id="2.40.30.10">
    <property type="entry name" value="Translation factors"/>
    <property type="match status" value="1"/>
</dbReference>
<dbReference type="GO" id="GO:0010181">
    <property type="term" value="F:FMN binding"/>
    <property type="evidence" value="ECO:0007669"/>
    <property type="project" value="InterPro"/>
</dbReference>
<dbReference type="EMBL" id="QOVL01000022">
    <property type="protein sequence ID" value="RXG25511.1"/>
    <property type="molecule type" value="Genomic_DNA"/>
</dbReference>
<dbReference type="Pfam" id="PF00258">
    <property type="entry name" value="Flavodoxin_1"/>
    <property type="match status" value="1"/>
</dbReference>
<keyword evidence="3" id="KW-0472">Membrane</keyword>
<dbReference type="PANTHER" id="PTHR19384">
    <property type="entry name" value="NITRIC OXIDE SYNTHASE-RELATED"/>
    <property type="match status" value="1"/>
</dbReference>
<dbReference type="GO" id="GO:0005829">
    <property type="term" value="C:cytosol"/>
    <property type="evidence" value="ECO:0007669"/>
    <property type="project" value="TreeGrafter"/>
</dbReference>
<dbReference type="EC" id="1.6.2.4" evidence="2"/>
<gene>
    <name evidence="6" type="ORF">DSL99_3546</name>
</gene>